<sequence length="464" mass="51676">MFYTCGPNEAMVVSGCGRAPPLMIAGGRVFVIPCIQQIQRITLNTLTLNVKSDKVYTRHGVPISVTGIAQVKIQGQNKEMLAAACQMFMGKSEGEIANIALETLEGHQRAIIAHLTVEEIYQDRKKFSEQVFKVASSDLVNMGIGVVSYTLKDVHDDQDYLSSLGKARTAQVQRDARIGEAQFKRDAVIREAHAMQEKVSAQYKNEIEMAKAQRDFELKKAAYDVEVNTKKAESEMAYQLQVAKTKQRIEEEKMQVQVVERTQQIMLQEQEITRREKELEAKIRKPAEAERYRIEKLAEAERLQLIMEAEAEAESIRMKGEAEAFALEAKGRAEAEQMAKKAEAFKGYKEGAMVDMLLEKLPLVSASQLFQCQKKKFRVVQMLGLLLSVIRSLLNICPPLLQMAEEISKPLCAAQKVTMVSSGGSEVGAAKLTGEVLDIMTRLPSAVEKLTGVNISQAVLTRMG</sequence>
<dbReference type="Proteomes" id="UP000000437">
    <property type="component" value="Chromosome 16"/>
</dbReference>
<gene>
    <name evidence="2" type="primary">flot1b</name>
    <name evidence="2" type="synonym">cb2</name>
    <name evidence="2" type="synonym">cb227</name>
    <name evidence="2" type="synonym">reggie-2b</name>
    <name evidence="2" type="synonym">sb:cb2</name>
    <name evidence="2" type="synonym">sb:cb227</name>
    <name evidence="2" type="synonym">wu:fb53d05</name>
</gene>
<evidence type="ECO:0000313" key="1">
    <source>
        <dbReference type="Proteomes" id="UP000000437"/>
    </source>
</evidence>
<accession>A0AC58HF97</accession>
<evidence type="ECO:0000313" key="2">
    <source>
        <dbReference type="RefSeq" id="XP_073780659.1"/>
    </source>
</evidence>
<keyword evidence="1" id="KW-1185">Reference proteome</keyword>
<organism evidence="1 2">
    <name type="scientific">Danio rerio</name>
    <name type="common">Zebrafish</name>
    <name type="synonym">Brachydanio rerio</name>
    <dbReference type="NCBI Taxonomy" id="7955"/>
    <lineage>
        <taxon>Eukaryota</taxon>
        <taxon>Metazoa</taxon>
        <taxon>Chordata</taxon>
        <taxon>Craniata</taxon>
        <taxon>Vertebrata</taxon>
        <taxon>Euteleostomi</taxon>
        <taxon>Actinopterygii</taxon>
        <taxon>Neopterygii</taxon>
        <taxon>Teleostei</taxon>
        <taxon>Ostariophysi</taxon>
        <taxon>Cypriniformes</taxon>
        <taxon>Danionidae</taxon>
        <taxon>Danioninae</taxon>
        <taxon>Danio</taxon>
    </lineage>
</organism>
<proteinExistence type="predicted"/>
<dbReference type="RefSeq" id="XP_073780659.1">
    <property type="nucleotide sequence ID" value="XM_073924558.1"/>
</dbReference>
<reference evidence="2" key="1">
    <citation type="submission" date="2025-08" db="UniProtKB">
        <authorList>
            <consortium name="RefSeq"/>
        </authorList>
    </citation>
    <scope>IDENTIFICATION</scope>
    <source>
        <strain evidence="2">Tuebingen</strain>
        <tissue evidence="2">Fibroblasts and whole tissue</tissue>
    </source>
</reference>
<protein>
    <submittedName>
        <fullName evidence="2">Flotillin-1b isoform X1</fullName>
    </submittedName>
</protein>
<name>A0AC58HF97_DANRE</name>